<evidence type="ECO:0000313" key="3">
    <source>
        <dbReference type="Proteomes" id="UP001341444"/>
    </source>
</evidence>
<name>A0ABU6ML78_9BACI</name>
<dbReference type="Proteomes" id="UP001341444">
    <property type="component" value="Unassembled WGS sequence"/>
</dbReference>
<proteinExistence type="predicted"/>
<dbReference type="Pfam" id="PF14173">
    <property type="entry name" value="ComGG"/>
    <property type="match status" value="1"/>
</dbReference>
<comment type="caution">
    <text evidence="2">The sequence shown here is derived from an EMBL/GenBank/DDBJ whole genome shotgun (WGS) entry which is preliminary data.</text>
</comment>
<evidence type="ECO:0000313" key="2">
    <source>
        <dbReference type="EMBL" id="MED1205147.1"/>
    </source>
</evidence>
<sequence>MKSERGFIFPLTLIFVSLSIAIVLSAVQIYMAEKRFSYETLSYYHQNSMALLTIKKQMEEVESSRIPPGGRVSFGRDSVFYSTQQEGGDVYKFSLDIHYGQNNEIFTDVLYNRKQKRLYNWVVK</sequence>
<dbReference type="EMBL" id="JARMAB010000030">
    <property type="protein sequence ID" value="MED1205147.1"/>
    <property type="molecule type" value="Genomic_DNA"/>
</dbReference>
<organism evidence="2 3">
    <name type="scientific">Heyndrickxia acidicola</name>
    <dbReference type="NCBI Taxonomy" id="209389"/>
    <lineage>
        <taxon>Bacteria</taxon>
        <taxon>Bacillati</taxon>
        <taxon>Bacillota</taxon>
        <taxon>Bacilli</taxon>
        <taxon>Bacillales</taxon>
        <taxon>Bacillaceae</taxon>
        <taxon>Heyndrickxia</taxon>
    </lineage>
</organism>
<dbReference type="InterPro" id="IPR020372">
    <property type="entry name" value="Competence_ComGG"/>
</dbReference>
<keyword evidence="3" id="KW-1185">Reference proteome</keyword>
<gene>
    <name evidence="2" type="primary">comGG</name>
    <name evidence="2" type="ORF">P4T90_19040</name>
</gene>
<feature type="transmembrane region" description="Helical" evidence="1">
    <location>
        <begin position="6"/>
        <end position="27"/>
    </location>
</feature>
<protein>
    <submittedName>
        <fullName evidence="2">Competence type IV pilus minor pilin ComGG</fullName>
    </submittedName>
</protein>
<evidence type="ECO:0000256" key="1">
    <source>
        <dbReference type="SAM" id="Phobius"/>
    </source>
</evidence>
<reference evidence="2 3" key="1">
    <citation type="submission" date="2023-03" db="EMBL/GenBank/DDBJ databases">
        <title>Bacillus Genome Sequencing.</title>
        <authorList>
            <person name="Dunlap C."/>
        </authorList>
    </citation>
    <scope>NUCLEOTIDE SEQUENCE [LARGE SCALE GENOMIC DNA]</scope>
    <source>
        <strain evidence="2 3">B-23453</strain>
    </source>
</reference>
<keyword evidence="1" id="KW-1133">Transmembrane helix</keyword>
<dbReference type="RefSeq" id="WP_066262212.1">
    <property type="nucleotide sequence ID" value="NZ_JARMAB010000030.1"/>
</dbReference>
<keyword evidence="1" id="KW-0812">Transmembrane</keyword>
<accession>A0ABU6ML78</accession>
<keyword evidence="1" id="KW-0472">Membrane</keyword>